<dbReference type="SMART" id="SM00387">
    <property type="entry name" value="HATPase_c"/>
    <property type="match status" value="1"/>
</dbReference>
<dbReference type="Gene3D" id="3.30.450.20">
    <property type="entry name" value="PAS domain"/>
    <property type="match status" value="1"/>
</dbReference>
<dbReference type="InterPro" id="IPR003661">
    <property type="entry name" value="HisK_dim/P_dom"/>
</dbReference>
<evidence type="ECO:0000256" key="6">
    <source>
        <dbReference type="ARBA" id="ARBA00022777"/>
    </source>
</evidence>
<evidence type="ECO:0000259" key="10">
    <source>
        <dbReference type="PROSITE" id="PS50109"/>
    </source>
</evidence>
<dbReference type="GO" id="GO:0000155">
    <property type="term" value="F:phosphorelay sensor kinase activity"/>
    <property type="evidence" value="ECO:0007669"/>
    <property type="project" value="InterPro"/>
</dbReference>
<evidence type="ECO:0000313" key="12">
    <source>
        <dbReference type="Proteomes" id="UP000503483"/>
    </source>
</evidence>
<dbReference type="PANTHER" id="PTHR43065:SF10">
    <property type="entry name" value="PEROXIDE STRESS-ACTIVATED HISTIDINE KINASE MAK3"/>
    <property type="match status" value="1"/>
</dbReference>
<keyword evidence="5" id="KW-0547">Nucleotide-binding</keyword>
<evidence type="ECO:0000256" key="8">
    <source>
        <dbReference type="ARBA" id="ARBA00023012"/>
    </source>
</evidence>
<dbReference type="EC" id="2.7.13.3" evidence="2"/>
<dbReference type="InterPro" id="IPR005467">
    <property type="entry name" value="His_kinase_dom"/>
</dbReference>
<comment type="catalytic activity">
    <reaction evidence="1">
        <text>ATP + protein L-histidine = ADP + protein N-phospho-L-histidine.</text>
        <dbReference type="EC" id="2.7.13.3"/>
    </reaction>
</comment>
<dbReference type="SUPFAM" id="SSF55785">
    <property type="entry name" value="PYP-like sensor domain (PAS domain)"/>
    <property type="match status" value="1"/>
</dbReference>
<dbReference type="InterPro" id="IPR003594">
    <property type="entry name" value="HATPase_dom"/>
</dbReference>
<feature type="transmembrane region" description="Helical" evidence="9">
    <location>
        <begin position="333"/>
        <end position="355"/>
    </location>
</feature>
<dbReference type="InterPro" id="IPR036097">
    <property type="entry name" value="HisK_dim/P_sf"/>
</dbReference>
<keyword evidence="4" id="KW-0808">Transferase</keyword>
<evidence type="ECO:0000256" key="3">
    <source>
        <dbReference type="ARBA" id="ARBA00022553"/>
    </source>
</evidence>
<dbReference type="Gene3D" id="3.40.50.2300">
    <property type="match status" value="2"/>
</dbReference>
<dbReference type="PRINTS" id="PR00344">
    <property type="entry name" value="BCTRLSENSOR"/>
</dbReference>
<dbReference type="PROSITE" id="PS50109">
    <property type="entry name" value="HIS_KIN"/>
    <property type="match status" value="1"/>
</dbReference>
<dbReference type="PANTHER" id="PTHR43065">
    <property type="entry name" value="SENSOR HISTIDINE KINASE"/>
    <property type="match status" value="1"/>
</dbReference>
<dbReference type="SUPFAM" id="SSF47384">
    <property type="entry name" value="Homodimeric domain of signal transducing histidine kinase"/>
    <property type="match status" value="1"/>
</dbReference>
<dbReference type="InterPro" id="IPR035965">
    <property type="entry name" value="PAS-like_dom_sf"/>
</dbReference>
<dbReference type="RefSeq" id="WP_172127996.1">
    <property type="nucleotide sequence ID" value="NZ_CP042652.1"/>
</dbReference>
<dbReference type="InterPro" id="IPR036890">
    <property type="entry name" value="HATPase_C_sf"/>
</dbReference>
<accession>A0A6M8EKH5</accession>
<evidence type="ECO:0000256" key="7">
    <source>
        <dbReference type="ARBA" id="ARBA00022840"/>
    </source>
</evidence>
<reference evidence="11 12" key="1">
    <citation type="submission" date="2019-08" db="EMBL/GenBank/DDBJ databases">
        <title>Complete genome sequence of Arcobacter acticola.</title>
        <authorList>
            <person name="Miller W."/>
        </authorList>
    </citation>
    <scope>NUCLEOTIDE SEQUENCE [LARGE SCALE GENOMIC DNA]</scope>
    <source>
        <strain evidence="11 12">KCTC 52212</strain>
    </source>
</reference>
<evidence type="ECO:0000256" key="9">
    <source>
        <dbReference type="SAM" id="Phobius"/>
    </source>
</evidence>
<dbReference type="SUPFAM" id="SSF55874">
    <property type="entry name" value="ATPase domain of HSP90 chaperone/DNA topoisomerase II/histidine kinase"/>
    <property type="match status" value="1"/>
</dbReference>
<organism evidence="11 12">
    <name type="scientific">Arcobacter acticola</name>
    <dbReference type="NCBI Taxonomy" id="1849015"/>
    <lineage>
        <taxon>Bacteria</taxon>
        <taxon>Pseudomonadati</taxon>
        <taxon>Campylobacterota</taxon>
        <taxon>Epsilonproteobacteria</taxon>
        <taxon>Campylobacterales</taxon>
        <taxon>Arcobacteraceae</taxon>
        <taxon>Arcobacter</taxon>
    </lineage>
</organism>
<sequence length="723" mass="84025">MKFLILFFLTITTIFANSSKEILLLHSYNNGLKWTDGITQGIKEILDKYPEFELTIEYMDSKKIDSQEYFDILMNLYEKKFSNRKYSVVIAADNYAYEFVLKNHKKLFDESSVVFTGVENFDKDFIPLELKKYVTGVVEYKEIKENIELIKKTITDLNTLYIISDDTFSSLAIKEQILNDVKSFEKNIKIVFDNKIDIDTILNKVNSLPKNSAILFSSLYKDINEKYITSSQLRSFFNSSKYPIFALNKIHLGEGVIGGVMVNAKEQGNLAAKKTLEIMQGKDASLLPISIPTSKYYFDYEVLEKFNLNNSKIPMLSTILNEPKNFFEKNRQFIDGTFILLPLLFLLIIGLIVNITKRINLEIKLVEQNKLDNVLLNNIKSIIYWKSNDGIFLGCNEALCLLLDMKKEEIIGREIEEILPSLCNQMKDSDAFINELETTLTFKNISMEVLIRRKKYFNKKNQEAGIVTIINDMTDIKKLQNQRKKDEQFIIQRSKLSEIGEIMTSIAHQWKTPLIEISTIAQELLYKRNKKELSKEDSKEFVDEIMTQVQYMTKTIDDFRSFIKPSMSKSDFEIREAIEELLRIIEHNIKYNYIDVEVNFQENKKYIISGYPNEFKQAILSIINNARDSILKKREEEYFQGKITIDTFYENDHIHISIKDNGTGIKKENLEKIFEPFFTDKINGDGFGLYMVKLIIEDKMDGNIKAVEQENGANILIALSKNV</sequence>
<dbReference type="KEGG" id="paco:AACT_2803"/>
<protein>
    <recommendedName>
        <fullName evidence="2">histidine kinase</fullName>
        <ecNumber evidence="2">2.7.13.3</ecNumber>
    </recommendedName>
</protein>
<dbReference type="Gene3D" id="3.30.565.10">
    <property type="entry name" value="Histidine kinase-like ATPase, C-terminal domain"/>
    <property type="match status" value="1"/>
</dbReference>
<keyword evidence="9" id="KW-0812">Transmembrane</keyword>
<evidence type="ECO:0000313" key="11">
    <source>
        <dbReference type="EMBL" id="QKE29866.1"/>
    </source>
</evidence>
<dbReference type="InterPro" id="IPR004358">
    <property type="entry name" value="Sig_transdc_His_kin-like_C"/>
</dbReference>
<proteinExistence type="predicted"/>
<dbReference type="Pfam" id="PF02518">
    <property type="entry name" value="HATPase_c"/>
    <property type="match status" value="1"/>
</dbReference>
<feature type="domain" description="Histidine kinase" evidence="10">
    <location>
        <begin position="505"/>
        <end position="723"/>
    </location>
</feature>
<dbReference type="GO" id="GO:0005524">
    <property type="term" value="F:ATP binding"/>
    <property type="evidence" value="ECO:0007669"/>
    <property type="project" value="UniProtKB-KW"/>
</dbReference>
<gene>
    <name evidence="11" type="ORF">AACT_2803</name>
</gene>
<name>A0A6M8EKH5_9BACT</name>
<dbReference type="InterPro" id="IPR007487">
    <property type="entry name" value="ABC_transpt-TYRBP-like"/>
</dbReference>
<keyword evidence="12" id="KW-1185">Reference proteome</keyword>
<keyword evidence="7" id="KW-0067">ATP-binding</keyword>
<keyword evidence="9" id="KW-0472">Membrane</keyword>
<evidence type="ECO:0000256" key="1">
    <source>
        <dbReference type="ARBA" id="ARBA00000085"/>
    </source>
</evidence>
<dbReference type="CDD" id="cd00082">
    <property type="entry name" value="HisKA"/>
    <property type="match status" value="1"/>
</dbReference>
<evidence type="ECO:0000256" key="2">
    <source>
        <dbReference type="ARBA" id="ARBA00012438"/>
    </source>
</evidence>
<keyword evidence="3" id="KW-0597">Phosphoprotein</keyword>
<dbReference type="Pfam" id="PF04392">
    <property type="entry name" value="ABC_sub_bind"/>
    <property type="match status" value="1"/>
</dbReference>
<dbReference type="Gene3D" id="1.10.287.130">
    <property type="match status" value="1"/>
</dbReference>
<dbReference type="EMBL" id="CP042652">
    <property type="protein sequence ID" value="QKE29866.1"/>
    <property type="molecule type" value="Genomic_DNA"/>
</dbReference>
<evidence type="ECO:0000256" key="5">
    <source>
        <dbReference type="ARBA" id="ARBA00022741"/>
    </source>
</evidence>
<dbReference type="AlphaFoldDB" id="A0A6M8EKH5"/>
<evidence type="ECO:0000256" key="4">
    <source>
        <dbReference type="ARBA" id="ARBA00022679"/>
    </source>
</evidence>
<dbReference type="Proteomes" id="UP000503483">
    <property type="component" value="Chromosome"/>
</dbReference>
<keyword evidence="8" id="KW-0902">Two-component regulatory system</keyword>
<keyword evidence="6 11" id="KW-0418">Kinase</keyword>
<keyword evidence="9" id="KW-1133">Transmembrane helix</keyword>